<feature type="domain" description="Lon proteolytic" evidence="14">
    <location>
        <begin position="594"/>
        <end position="775"/>
    </location>
</feature>
<organism evidence="16 17">
    <name type="scientific">Paeniroseomonas aquatica</name>
    <dbReference type="NCBI Taxonomy" id="373043"/>
    <lineage>
        <taxon>Bacteria</taxon>
        <taxon>Pseudomonadati</taxon>
        <taxon>Pseudomonadota</taxon>
        <taxon>Alphaproteobacteria</taxon>
        <taxon>Acetobacterales</taxon>
        <taxon>Acetobacteraceae</taxon>
        <taxon>Paeniroseomonas</taxon>
    </lineage>
</organism>
<comment type="caution">
    <text evidence="16">The sequence shown here is derived from an EMBL/GenBank/DDBJ whole genome shotgun (WGS) entry which is preliminary data.</text>
</comment>
<evidence type="ECO:0000256" key="10">
    <source>
        <dbReference type="PIRNR" id="PIRNR001174"/>
    </source>
</evidence>
<comment type="subcellular location">
    <subcellularLocation>
        <location evidence="1 9 10">Cytoplasm</location>
    </subcellularLocation>
</comment>
<feature type="active site" evidence="9 11">
    <location>
        <position position="724"/>
    </location>
</feature>
<keyword evidence="3 9" id="KW-0645">Protease</keyword>
<dbReference type="Pfam" id="PF02190">
    <property type="entry name" value="LON_substr_bdg"/>
    <property type="match status" value="1"/>
</dbReference>
<dbReference type="InterPro" id="IPR015947">
    <property type="entry name" value="PUA-like_sf"/>
</dbReference>
<evidence type="ECO:0000256" key="8">
    <source>
        <dbReference type="ARBA" id="ARBA00023016"/>
    </source>
</evidence>
<dbReference type="HAMAP" id="MF_01973">
    <property type="entry name" value="lon_bact"/>
    <property type="match status" value="1"/>
</dbReference>
<evidence type="ECO:0000256" key="1">
    <source>
        <dbReference type="ARBA" id="ARBA00004496"/>
    </source>
</evidence>
<evidence type="ECO:0000256" key="9">
    <source>
        <dbReference type="HAMAP-Rule" id="MF_01973"/>
    </source>
</evidence>
<gene>
    <name evidence="9 16" type="primary">lon</name>
    <name evidence="16" type="ORF">QWZ14_25220</name>
</gene>
<dbReference type="PROSITE" id="PS01046">
    <property type="entry name" value="LON_SER"/>
    <property type="match status" value="1"/>
</dbReference>
<dbReference type="NCBIfam" id="TIGR00763">
    <property type="entry name" value="lon"/>
    <property type="match status" value="1"/>
</dbReference>
<dbReference type="NCBIfam" id="NF008053">
    <property type="entry name" value="PRK10787.1"/>
    <property type="match status" value="1"/>
</dbReference>
<dbReference type="InterPro" id="IPR003593">
    <property type="entry name" value="AAA+_ATPase"/>
</dbReference>
<evidence type="ECO:0000256" key="2">
    <source>
        <dbReference type="ARBA" id="ARBA00022490"/>
    </source>
</evidence>
<dbReference type="Pfam" id="PF22667">
    <property type="entry name" value="Lon_lid"/>
    <property type="match status" value="1"/>
</dbReference>
<accession>A0ABT8AD26</accession>
<sequence>MADKTQEPNTGDLLPVLPLRDIVVFPHMIVPLFVGREKSVRALEAVMRDDKQILLVAQKNAAQDDPEADDLYAVGTVSTVLQLLKLPDGTVKVLVEGGKRAQITGFKETKTHFEAYAAPLDEQPAEPPETEALARTVVGQFEQYIKLNKKIAPEVLVSINQIEDPAKLADTVASHLSLKIPEKQELLEIGGVAARLERVFGHMESEIGVLQVEKRIRNRVKRQMEKTQREYYLNEQLKAIQKELGEGEDGKDEIAELEARIKATALSKEAREKALQELKKLRTMSAMSAEATVVRNYLDWMLSIPWKKKTRVRRDIVAAEKVLDADHYGLEKVKERIIEYLAVQSRSPKIRGPILCLVGPPGVGKTSLGKSIAKATGRNFVRMSLGGVRDEAEVRGHRRTYIGSMPGKVIQGMKKAKMSNPLFLLDEIDKLGADWRGDPSSALLEVLDPEQNATFADHYLEVDYDLSDVMFVTTANSLRMPQPLMDRMEIIRIPGYTEDEKVEIAKRHLMAKQSEANGLKAGEWSVTEEALRDLVRYYTREAGVRSLEREIGGLARKAVREIVAKKSKKVTITAKNLEKFAGVRKHRYGEAEAEDMVGVVTGLAWTEVGGEILTIESVTVPGKGKVQTTGKLGDVMQESVSAAMSYVRSRATSFGLKPTLFDKRDIHVHVPEGATPKDGPSAGIAMATSIVSVLTGIPVRREVAMTGEITLRGRVLPIGGLKEKLLAALRSGITTVFIPKDNEKDLAEIPDNVKKGLTIRAVSHVDEVISAALVRKPEAISWEEPPDPPSPRAADGDGLPALPH</sequence>
<dbReference type="SUPFAM" id="SSF88697">
    <property type="entry name" value="PUA domain-like"/>
    <property type="match status" value="1"/>
</dbReference>
<comment type="function">
    <text evidence="9">ATP-dependent serine protease that mediates the selective degradation of mutant and abnormal proteins as well as certain short-lived regulatory proteins. Required for cellular homeostasis and for survival from DNA damage and developmental changes induced by stress. Degrades polypeptides processively to yield small peptide fragments that are 5 to 10 amino acids long. Binds to DNA in a double-stranded, site-specific manner.</text>
</comment>
<evidence type="ECO:0000256" key="6">
    <source>
        <dbReference type="ARBA" id="ARBA00022825"/>
    </source>
</evidence>
<comment type="similarity">
    <text evidence="9 10 11 12">Belongs to the peptidase S16 family.</text>
</comment>
<dbReference type="InterPro" id="IPR004815">
    <property type="entry name" value="Lon_bac/euk-typ"/>
</dbReference>
<dbReference type="Gene3D" id="3.30.230.10">
    <property type="match status" value="1"/>
</dbReference>
<dbReference type="Proteomes" id="UP001529369">
    <property type="component" value="Unassembled WGS sequence"/>
</dbReference>
<keyword evidence="5 9" id="KW-0378">Hydrolase</keyword>
<comment type="subunit">
    <text evidence="9 10">Homohexamer. Organized in a ring with a central cavity.</text>
</comment>
<dbReference type="Gene3D" id="1.10.8.60">
    <property type="match status" value="1"/>
</dbReference>
<keyword evidence="4 9" id="KW-0547">Nucleotide-binding</keyword>
<dbReference type="InterPro" id="IPR003111">
    <property type="entry name" value="Lon_prtase_N"/>
</dbReference>
<dbReference type="PROSITE" id="PS51786">
    <property type="entry name" value="LON_PROTEOLYTIC"/>
    <property type="match status" value="1"/>
</dbReference>
<dbReference type="InterPro" id="IPR046336">
    <property type="entry name" value="Lon_prtase_N_sf"/>
</dbReference>
<dbReference type="Gene3D" id="2.30.130.40">
    <property type="entry name" value="LON domain-like"/>
    <property type="match status" value="1"/>
</dbReference>
<protein>
    <recommendedName>
        <fullName evidence="9 10">Lon protease</fullName>
        <ecNumber evidence="9 10">3.4.21.53</ecNumber>
    </recommendedName>
    <alternativeName>
        <fullName evidence="9">ATP-dependent protease La</fullName>
    </alternativeName>
</protein>
<evidence type="ECO:0000256" key="4">
    <source>
        <dbReference type="ARBA" id="ARBA00022741"/>
    </source>
</evidence>
<dbReference type="InterPro" id="IPR054594">
    <property type="entry name" value="Lon_lid"/>
</dbReference>
<name>A0ABT8AD26_9PROT</name>
<dbReference type="PRINTS" id="PR00830">
    <property type="entry name" value="ENDOLAPTASE"/>
</dbReference>
<dbReference type="GO" id="GO:0004252">
    <property type="term" value="F:serine-type endopeptidase activity"/>
    <property type="evidence" value="ECO:0007669"/>
    <property type="project" value="UniProtKB-EC"/>
</dbReference>
<keyword evidence="17" id="KW-1185">Reference proteome</keyword>
<keyword evidence="2 9" id="KW-0963">Cytoplasm</keyword>
<proteinExistence type="evidence at transcript level"/>
<dbReference type="InterPro" id="IPR003959">
    <property type="entry name" value="ATPase_AAA_core"/>
</dbReference>
<dbReference type="Gene3D" id="1.20.5.5270">
    <property type="match status" value="1"/>
</dbReference>
<dbReference type="SMART" id="SM00464">
    <property type="entry name" value="LON"/>
    <property type="match status" value="1"/>
</dbReference>
<dbReference type="Gene3D" id="1.20.58.1480">
    <property type="match status" value="1"/>
</dbReference>
<evidence type="ECO:0000256" key="3">
    <source>
        <dbReference type="ARBA" id="ARBA00022670"/>
    </source>
</evidence>
<comment type="catalytic activity">
    <reaction evidence="9 10 11">
        <text>Hydrolysis of proteins in presence of ATP.</text>
        <dbReference type="EC" id="3.4.21.53"/>
    </reaction>
</comment>
<dbReference type="InterPro" id="IPR027543">
    <property type="entry name" value="Lon_bac"/>
</dbReference>
<evidence type="ECO:0000313" key="16">
    <source>
        <dbReference type="EMBL" id="MDN3567694.1"/>
    </source>
</evidence>
<evidence type="ECO:0000259" key="15">
    <source>
        <dbReference type="PROSITE" id="PS51787"/>
    </source>
</evidence>
<evidence type="ECO:0000256" key="7">
    <source>
        <dbReference type="ARBA" id="ARBA00022840"/>
    </source>
</evidence>
<reference evidence="17" key="1">
    <citation type="journal article" date="2019" name="Int. J. Syst. Evol. Microbiol.">
        <title>The Global Catalogue of Microorganisms (GCM) 10K type strain sequencing project: providing services to taxonomists for standard genome sequencing and annotation.</title>
        <authorList>
            <consortium name="The Broad Institute Genomics Platform"/>
            <consortium name="The Broad Institute Genome Sequencing Center for Infectious Disease"/>
            <person name="Wu L."/>
            <person name="Ma J."/>
        </authorList>
    </citation>
    <scope>NUCLEOTIDE SEQUENCE [LARGE SCALE GENOMIC DNA]</scope>
    <source>
        <strain evidence="17">CECT 7131</strain>
    </source>
</reference>
<keyword evidence="7 9" id="KW-0067">ATP-binding</keyword>
<dbReference type="EC" id="3.4.21.53" evidence="9 10"/>
<comment type="induction">
    <text evidence="9">By heat shock.</text>
</comment>
<dbReference type="InterPro" id="IPR014721">
    <property type="entry name" value="Ribsml_uS5_D2-typ_fold_subgr"/>
</dbReference>
<feature type="binding site" evidence="9">
    <location>
        <begin position="359"/>
        <end position="366"/>
    </location>
    <ligand>
        <name>ATP</name>
        <dbReference type="ChEBI" id="CHEBI:30616"/>
    </ligand>
</feature>
<dbReference type="PANTHER" id="PTHR10046">
    <property type="entry name" value="ATP DEPENDENT LON PROTEASE FAMILY MEMBER"/>
    <property type="match status" value="1"/>
</dbReference>
<keyword evidence="8 9" id="KW-0346">Stress response</keyword>
<feature type="domain" description="Lon N-terminal" evidence="15">
    <location>
        <begin position="14"/>
        <end position="207"/>
    </location>
</feature>
<dbReference type="Pfam" id="PF00004">
    <property type="entry name" value="AAA"/>
    <property type="match status" value="1"/>
</dbReference>
<evidence type="ECO:0000313" key="17">
    <source>
        <dbReference type="Proteomes" id="UP001529369"/>
    </source>
</evidence>
<keyword evidence="6 9" id="KW-0720">Serine protease</keyword>
<feature type="active site" evidence="9 11">
    <location>
        <position position="681"/>
    </location>
</feature>
<dbReference type="CDD" id="cd19500">
    <property type="entry name" value="RecA-like_Lon"/>
    <property type="match status" value="1"/>
</dbReference>
<evidence type="ECO:0000256" key="5">
    <source>
        <dbReference type="ARBA" id="ARBA00022801"/>
    </source>
</evidence>
<evidence type="ECO:0000256" key="11">
    <source>
        <dbReference type="PROSITE-ProRule" id="PRU01122"/>
    </source>
</evidence>
<dbReference type="SUPFAM" id="SSF54211">
    <property type="entry name" value="Ribosomal protein S5 domain 2-like"/>
    <property type="match status" value="1"/>
</dbReference>
<dbReference type="InterPro" id="IPR027417">
    <property type="entry name" value="P-loop_NTPase"/>
</dbReference>
<dbReference type="PROSITE" id="PS51787">
    <property type="entry name" value="LON_N"/>
    <property type="match status" value="1"/>
</dbReference>
<evidence type="ECO:0000256" key="12">
    <source>
        <dbReference type="RuleBase" id="RU000591"/>
    </source>
</evidence>
<dbReference type="Gene3D" id="3.40.50.300">
    <property type="entry name" value="P-loop containing nucleotide triphosphate hydrolases"/>
    <property type="match status" value="1"/>
</dbReference>
<feature type="region of interest" description="Disordered" evidence="13">
    <location>
        <begin position="779"/>
        <end position="804"/>
    </location>
</feature>
<dbReference type="RefSeq" id="WP_290319753.1">
    <property type="nucleotide sequence ID" value="NZ_JAUFPN010000197.1"/>
</dbReference>
<dbReference type="InterPro" id="IPR008268">
    <property type="entry name" value="Peptidase_S16_AS"/>
</dbReference>
<dbReference type="InterPro" id="IPR027065">
    <property type="entry name" value="Lon_Prtase"/>
</dbReference>
<dbReference type="InterPro" id="IPR020568">
    <property type="entry name" value="Ribosomal_Su5_D2-typ_SF"/>
</dbReference>
<evidence type="ECO:0000256" key="13">
    <source>
        <dbReference type="SAM" id="MobiDB-lite"/>
    </source>
</evidence>
<dbReference type="SMART" id="SM00382">
    <property type="entry name" value="AAA"/>
    <property type="match status" value="1"/>
</dbReference>
<evidence type="ECO:0000259" key="14">
    <source>
        <dbReference type="PROSITE" id="PS51786"/>
    </source>
</evidence>
<dbReference type="EMBL" id="JAUFPN010000197">
    <property type="protein sequence ID" value="MDN3567694.1"/>
    <property type="molecule type" value="Genomic_DNA"/>
</dbReference>
<dbReference type="InterPro" id="IPR008269">
    <property type="entry name" value="Lon_proteolytic"/>
</dbReference>
<dbReference type="PIRSF" id="PIRSF001174">
    <property type="entry name" value="Lon_proteas"/>
    <property type="match status" value="1"/>
</dbReference>
<dbReference type="Pfam" id="PF05362">
    <property type="entry name" value="Lon_C"/>
    <property type="match status" value="1"/>
</dbReference>
<dbReference type="SUPFAM" id="SSF52540">
    <property type="entry name" value="P-loop containing nucleoside triphosphate hydrolases"/>
    <property type="match status" value="1"/>
</dbReference>